<feature type="compositionally biased region" description="Low complexity" evidence="1">
    <location>
        <begin position="62"/>
        <end position="78"/>
    </location>
</feature>
<feature type="compositionally biased region" description="Polar residues" evidence="1">
    <location>
        <begin position="577"/>
        <end position="590"/>
    </location>
</feature>
<dbReference type="CDD" id="cd14279">
    <property type="entry name" value="CUE"/>
    <property type="match status" value="1"/>
</dbReference>
<dbReference type="EMBL" id="MU620944">
    <property type="protein sequence ID" value="KAI8577162.1"/>
    <property type="molecule type" value="Genomic_DNA"/>
</dbReference>
<feature type="region of interest" description="Disordered" evidence="1">
    <location>
        <begin position="22"/>
        <end position="42"/>
    </location>
</feature>
<feature type="compositionally biased region" description="Polar residues" evidence="1">
    <location>
        <begin position="453"/>
        <end position="472"/>
    </location>
</feature>
<organism evidence="2 3">
    <name type="scientific">Umbelopsis ramanniana AG</name>
    <dbReference type="NCBI Taxonomy" id="1314678"/>
    <lineage>
        <taxon>Eukaryota</taxon>
        <taxon>Fungi</taxon>
        <taxon>Fungi incertae sedis</taxon>
        <taxon>Mucoromycota</taxon>
        <taxon>Mucoromycotina</taxon>
        <taxon>Umbelopsidomycetes</taxon>
        <taxon>Umbelopsidales</taxon>
        <taxon>Umbelopsidaceae</taxon>
        <taxon>Umbelopsis</taxon>
    </lineage>
</organism>
<feature type="compositionally biased region" description="Basic and acidic residues" evidence="1">
    <location>
        <begin position="597"/>
        <end position="612"/>
    </location>
</feature>
<feature type="region of interest" description="Disordered" evidence="1">
    <location>
        <begin position="270"/>
        <end position="290"/>
    </location>
</feature>
<feature type="compositionally biased region" description="Polar residues" evidence="1">
    <location>
        <begin position="275"/>
        <end position="290"/>
    </location>
</feature>
<feature type="compositionally biased region" description="Polar residues" evidence="1">
    <location>
        <begin position="193"/>
        <end position="209"/>
    </location>
</feature>
<feature type="compositionally biased region" description="Polar residues" evidence="1">
    <location>
        <begin position="552"/>
        <end position="569"/>
    </location>
</feature>
<protein>
    <submittedName>
        <fullName evidence="2">Uncharacterized protein</fullName>
    </submittedName>
</protein>
<feature type="region of interest" description="Disordered" evidence="1">
    <location>
        <begin position="57"/>
        <end position="91"/>
    </location>
</feature>
<sequence length="663" mass="75069">MGTNEEFMQQLYNEIGSFLDHRIDTPPLDIPTSKQSQTEYETDYLDTRRRGSSLYLQAAPGSSVTVHSHSSPVPSPTHSESRLSRRYSGASERAQSPSSCVCFRCKNRSRPSSISSANDQSVTCVCYKCEKAKQKENGGAGSRSPSFSHSEHHSNPPHMTRQRQSLYQWDDDPIARFESPVASTLDQIQQELRYNESPSMLTKSNSYNTYEDPDDAAEGLDLDEDVGMEFSKPIRGQTPPLSLIDPILRFREALTAPSVDGDDRLSVVPEEPHSIPNQQQSRYSTTNIPQPNIIPNRLSCLTAYYRTGPPHKALNMHQIKKLPQRRDRMHEYELGYFDCIQSRTDLNGWLRKQEVKGPPDVMFEFSPPEKKQTKRAFFKGKKIKSSVSPDLGKLTNLKKNRSSISLISPIVTEASQRTTNLQSPPNSPVKGKRWSGIFTPFSKKDDKVVQQQTKLPTKQSTFYASPNGSMASSLEDEGVSRRKPGHARQFSEPSHSSHVDNRRRTSHEEFELASQFDQWQLRERGMTDLSTPVEEEDEEEDEIAYFTPDGRLSSSPSKHQSPVFATSDNENTRHYSHSQISLLSVPSIGNQPHGRSRRESESSHSRQSLQEHDYMDMEEALDNLANTFRNVDLEVLREMLEEADGDYQVAAAKCKKAIFEGRL</sequence>
<name>A0AAD5E5C6_UMBRA</name>
<feature type="region of interest" description="Disordered" evidence="1">
    <location>
        <begin position="415"/>
        <end position="509"/>
    </location>
</feature>
<evidence type="ECO:0000256" key="1">
    <source>
        <dbReference type="SAM" id="MobiDB-lite"/>
    </source>
</evidence>
<reference evidence="2" key="2">
    <citation type="journal article" date="2022" name="Proc. Natl. Acad. Sci. U.S.A.">
        <title>Diploid-dominant life cycles characterize the early evolution of Fungi.</title>
        <authorList>
            <person name="Amses K.R."/>
            <person name="Simmons D.R."/>
            <person name="Longcore J.E."/>
            <person name="Mondo S.J."/>
            <person name="Seto K."/>
            <person name="Jeronimo G.H."/>
            <person name="Bonds A.E."/>
            <person name="Quandt C.A."/>
            <person name="Davis W.J."/>
            <person name="Chang Y."/>
            <person name="Federici B.A."/>
            <person name="Kuo A."/>
            <person name="LaButti K."/>
            <person name="Pangilinan J."/>
            <person name="Andreopoulos W."/>
            <person name="Tritt A."/>
            <person name="Riley R."/>
            <person name="Hundley H."/>
            <person name="Johnson J."/>
            <person name="Lipzen A."/>
            <person name="Barry K."/>
            <person name="Lang B.F."/>
            <person name="Cuomo C.A."/>
            <person name="Buchler N.E."/>
            <person name="Grigoriev I.V."/>
            <person name="Spatafora J.W."/>
            <person name="Stajich J.E."/>
            <person name="James T.Y."/>
        </authorList>
    </citation>
    <scope>NUCLEOTIDE SEQUENCE</scope>
    <source>
        <strain evidence="2">AG</strain>
    </source>
</reference>
<dbReference type="AlphaFoldDB" id="A0AAD5E5C6"/>
<dbReference type="GeneID" id="75916337"/>
<comment type="caution">
    <text evidence="2">The sequence shown here is derived from an EMBL/GenBank/DDBJ whole genome shotgun (WGS) entry which is preliminary data.</text>
</comment>
<gene>
    <name evidence="2" type="ORF">K450DRAFT_253135</name>
</gene>
<dbReference type="RefSeq" id="XP_051442166.1">
    <property type="nucleotide sequence ID" value="XM_051590994.1"/>
</dbReference>
<evidence type="ECO:0000313" key="3">
    <source>
        <dbReference type="Proteomes" id="UP001206595"/>
    </source>
</evidence>
<feature type="region of interest" description="Disordered" evidence="1">
    <location>
        <begin position="135"/>
        <end position="163"/>
    </location>
</feature>
<reference evidence="2" key="1">
    <citation type="submission" date="2021-06" db="EMBL/GenBank/DDBJ databases">
        <authorList>
            <consortium name="DOE Joint Genome Institute"/>
            <person name="Mondo S.J."/>
            <person name="Amses K.R."/>
            <person name="Simmons D.R."/>
            <person name="Longcore J.E."/>
            <person name="Seto K."/>
            <person name="Alves G.H."/>
            <person name="Bonds A.E."/>
            <person name="Quandt C.A."/>
            <person name="Davis W.J."/>
            <person name="Chang Y."/>
            <person name="Letcher P.M."/>
            <person name="Powell M.J."/>
            <person name="Kuo A."/>
            <person name="Labutti K."/>
            <person name="Pangilinan J."/>
            <person name="Andreopoulos W."/>
            <person name="Tritt A."/>
            <person name="Riley R."/>
            <person name="Hundley H."/>
            <person name="Johnson J."/>
            <person name="Lipzen A."/>
            <person name="Barry K."/>
            <person name="Berbee M.L."/>
            <person name="Buchler N.E."/>
            <person name="Grigoriev I.V."/>
            <person name="Spatafora J.W."/>
            <person name="Stajich J.E."/>
            <person name="James T.Y."/>
        </authorList>
    </citation>
    <scope>NUCLEOTIDE SEQUENCE</scope>
    <source>
        <strain evidence="2">AG</strain>
    </source>
</reference>
<feature type="compositionally biased region" description="Polar residues" evidence="1">
    <location>
        <begin position="415"/>
        <end position="424"/>
    </location>
</feature>
<feature type="region of interest" description="Disordered" evidence="1">
    <location>
        <begin position="193"/>
        <end position="214"/>
    </location>
</feature>
<feature type="region of interest" description="Disordered" evidence="1">
    <location>
        <begin position="547"/>
        <end position="612"/>
    </location>
</feature>
<feature type="compositionally biased region" description="Basic and acidic residues" evidence="1">
    <location>
        <begin position="495"/>
        <end position="509"/>
    </location>
</feature>
<dbReference type="Proteomes" id="UP001206595">
    <property type="component" value="Unassembled WGS sequence"/>
</dbReference>
<evidence type="ECO:0000313" key="2">
    <source>
        <dbReference type="EMBL" id="KAI8577162.1"/>
    </source>
</evidence>
<keyword evidence="3" id="KW-1185">Reference proteome</keyword>
<proteinExistence type="predicted"/>
<accession>A0AAD5E5C6</accession>